<gene>
    <name evidence="1" type="ORF">F923_01815</name>
</gene>
<reference evidence="1 2" key="1">
    <citation type="submission" date="2013-02" db="EMBL/GenBank/DDBJ databases">
        <title>The Genome Sequence of Acinetobacter lwoffii NIPH 478.</title>
        <authorList>
            <consortium name="The Broad Institute Genome Sequencing Platform"/>
            <consortium name="The Broad Institute Genome Sequencing Center for Infectious Disease"/>
            <person name="Cerqueira G."/>
            <person name="Feldgarden M."/>
            <person name="Courvalin P."/>
            <person name="Perichon B."/>
            <person name="Grillot-Courvalin C."/>
            <person name="Clermont D."/>
            <person name="Rocha E."/>
            <person name="Yoon E.-J."/>
            <person name="Nemec A."/>
            <person name="Walker B."/>
            <person name="Young S.K."/>
            <person name="Zeng Q."/>
            <person name="Gargeya S."/>
            <person name="Fitzgerald M."/>
            <person name="Haas B."/>
            <person name="Abouelleil A."/>
            <person name="Alvarado L."/>
            <person name="Arachchi H.M."/>
            <person name="Berlin A.M."/>
            <person name="Chapman S.B."/>
            <person name="Dewar J."/>
            <person name="Goldberg J."/>
            <person name="Griggs A."/>
            <person name="Gujja S."/>
            <person name="Hansen M."/>
            <person name="Howarth C."/>
            <person name="Imamovic A."/>
            <person name="Larimer J."/>
            <person name="McCowan C."/>
            <person name="Murphy C."/>
            <person name="Neiman D."/>
            <person name="Pearson M."/>
            <person name="Priest M."/>
            <person name="Roberts A."/>
            <person name="Saif S."/>
            <person name="Shea T."/>
            <person name="Sisk P."/>
            <person name="Sykes S."/>
            <person name="Wortman J."/>
            <person name="Nusbaum C."/>
            <person name="Birren B."/>
        </authorList>
    </citation>
    <scope>NUCLEOTIDE SEQUENCE [LARGE SCALE GENOMIC DNA]</scope>
    <source>
        <strain evidence="1 2">NIPH 478</strain>
    </source>
</reference>
<name>N9HKW3_ACILW</name>
<sequence>MNSKCQQTLISIALIILATRFLNTADDMKEALNFLKLMKNSADKDESKEMNETDSSIDLAS</sequence>
<dbReference type="PATRIC" id="fig|1217668.3.peg.1774"/>
<evidence type="ECO:0000313" key="2">
    <source>
        <dbReference type="Proteomes" id="UP000018416"/>
    </source>
</evidence>
<dbReference type="Proteomes" id="UP000018416">
    <property type="component" value="Unassembled WGS sequence"/>
</dbReference>
<accession>N9HKW3</accession>
<protein>
    <submittedName>
        <fullName evidence="1">Uncharacterized protein</fullName>
    </submittedName>
</protein>
<dbReference type="EMBL" id="APQU01000012">
    <property type="protein sequence ID" value="ENW30176.1"/>
    <property type="molecule type" value="Genomic_DNA"/>
</dbReference>
<comment type="caution">
    <text evidence="1">The sequence shown here is derived from an EMBL/GenBank/DDBJ whole genome shotgun (WGS) entry which is preliminary data.</text>
</comment>
<dbReference type="AlphaFoldDB" id="N9HKW3"/>
<evidence type="ECO:0000313" key="1">
    <source>
        <dbReference type="EMBL" id="ENW30176.1"/>
    </source>
</evidence>
<proteinExistence type="predicted"/>
<dbReference type="HOGENOM" id="CLU_2911919_0_0_6"/>
<organism evidence="1 2">
    <name type="scientific">Acinetobacter lwoffii NIPH 478</name>
    <dbReference type="NCBI Taxonomy" id="1217668"/>
    <lineage>
        <taxon>Bacteria</taxon>
        <taxon>Pseudomonadati</taxon>
        <taxon>Pseudomonadota</taxon>
        <taxon>Gammaproteobacteria</taxon>
        <taxon>Moraxellales</taxon>
        <taxon>Moraxellaceae</taxon>
        <taxon>Acinetobacter</taxon>
    </lineage>
</organism>
<dbReference type="RefSeq" id="WP_005107592.1">
    <property type="nucleotide sequence ID" value="NZ_KB849836.1"/>
</dbReference>